<comment type="caution">
    <text evidence="3">The sequence shown here is derived from an EMBL/GenBank/DDBJ whole genome shotgun (WGS) entry which is preliminary data.</text>
</comment>
<keyword evidence="2" id="KW-0812">Transmembrane</keyword>
<keyword evidence="2" id="KW-1133">Transmembrane helix</keyword>
<evidence type="ECO:0000313" key="3">
    <source>
        <dbReference type="EMBL" id="PKZ42137.1"/>
    </source>
</evidence>
<dbReference type="AlphaFoldDB" id="A0A2I1PBX2"/>
<evidence type="ECO:0000256" key="2">
    <source>
        <dbReference type="SAM" id="Phobius"/>
    </source>
</evidence>
<dbReference type="Pfam" id="PF14012">
    <property type="entry name" value="DUF4229"/>
    <property type="match status" value="1"/>
</dbReference>
<dbReference type="Proteomes" id="UP000234206">
    <property type="component" value="Unassembled WGS sequence"/>
</dbReference>
<organism evidence="3 4">
    <name type="scientific">Kytococcus schroeteri</name>
    <dbReference type="NCBI Taxonomy" id="138300"/>
    <lineage>
        <taxon>Bacteria</taxon>
        <taxon>Bacillati</taxon>
        <taxon>Actinomycetota</taxon>
        <taxon>Actinomycetes</taxon>
        <taxon>Micrococcales</taxon>
        <taxon>Kytococcaceae</taxon>
        <taxon>Kytococcus</taxon>
    </lineage>
</organism>
<evidence type="ECO:0000313" key="4">
    <source>
        <dbReference type="Proteomes" id="UP000234206"/>
    </source>
</evidence>
<feature type="region of interest" description="Disordered" evidence="1">
    <location>
        <begin position="111"/>
        <end position="145"/>
    </location>
</feature>
<feature type="transmembrane region" description="Helical" evidence="2">
    <location>
        <begin position="72"/>
        <end position="92"/>
    </location>
</feature>
<dbReference type="EMBL" id="PKIZ01000005">
    <property type="protein sequence ID" value="PKZ42137.1"/>
    <property type="molecule type" value="Genomic_DNA"/>
</dbReference>
<feature type="transmembrane region" description="Helical" evidence="2">
    <location>
        <begin position="30"/>
        <end position="60"/>
    </location>
</feature>
<proteinExistence type="predicted"/>
<accession>A0A2I1PBX2</accession>
<gene>
    <name evidence="3" type="ORF">CYJ76_03525</name>
</gene>
<sequence>MDAPLGLAGHRRLRLHHHQLRRRQRVLRRLPLVLGDVTVLRYTLLRILVFLFFAAGFFLVVELTGVDLGSTGPFWVVVAAALASMVASWFFLKAPRQDFSAQIDDAIARREAKRSRTQPVSDEDVEDQVTGAPAARRAGGEDDFV</sequence>
<dbReference type="OrthoDB" id="10008156at2"/>
<reference evidence="3 4" key="1">
    <citation type="submission" date="2017-12" db="EMBL/GenBank/DDBJ databases">
        <title>Phylogenetic diversity of female urinary microbiome.</title>
        <authorList>
            <person name="Thomas-White K."/>
            <person name="Wolfe A.J."/>
        </authorList>
    </citation>
    <scope>NUCLEOTIDE SEQUENCE [LARGE SCALE GENOMIC DNA]</scope>
    <source>
        <strain evidence="3 4">UMB1298</strain>
    </source>
</reference>
<keyword evidence="2" id="KW-0472">Membrane</keyword>
<protein>
    <submittedName>
        <fullName evidence="3">DUF4229 domain-containing protein</fullName>
    </submittedName>
</protein>
<evidence type="ECO:0000256" key="1">
    <source>
        <dbReference type="SAM" id="MobiDB-lite"/>
    </source>
</evidence>
<dbReference type="InterPro" id="IPR025323">
    <property type="entry name" value="DUF4229"/>
</dbReference>
<keyword evidence="4" id="KW-1185">Reference proteome</keyword>
<name>A0A2I1PBX2_9MICO</name>